<feature type="transmembrane region" description="Helical" evidence="1">
    <location>
        <begin position="268"/>
        <end position="287"/>
    </location>
</feature>
<comment type="caution">
    <text evidence="2">The sequence shown here is derived from an EMBL/GenBank/DDBJ whole genome shotgun (WGS) entry which is preliminary data.</text>
</comment>
<dbReference type="Proteomes" id="UP000325055">
    <property type="component" value="Unassembled WGS sequence"/>
</dbReference>
<proteinExistence type="predicted"/>
<dbReference type="AlphaFoldDB" id="A0A5M6A3E8"/>
<gene>
    <name evidence="2" type="ORF">F2Y86_22355</name>
</gene>
<feature type="transmembrane region" description="Helical" evidence="1">
    <location>
        <begin position="220"/>
        <end position="245"/>
    </location>
</feature>
<feature type="transmembrane region" description="Helical" evidence="1">
    <location>
        <begin position="144"/>
        <end position="161"/>
    </location>
</feature>
<feature type="transmembrane region" description="Helical" evidence="1">
    <location>
        <begin position="6"/>
        <end position="26"/>
    </location>
</feature>
<feature type="transmembrane region" description="Helical" evidence="1">
    <location>
        <begin position="190"/>
        <end position="213"/>
    </location>
</feature>
<reference evidence="2 3" key="1">
    <citation type="journal article" date="2019" name="Nat. Med.">
        <title>A library of human gut bacterial isolates paired with longitudinal multiomics data enables mechanistic microbiome research.</title>
        <authorList>
            <person name="Poyet M."/>
            <person name="Groussin M."/>
            <person name="Gibbons S.M."/>
            <person name="Avila-Pacheco J."/>
            <person name="Jiang X."/>
            <person name="Kearney S.M."/>
            <person name="Perrotta A.R."/>
            <person name="Berdy B."/>
            <person name="Zhao S."/>
            <person name="Lieberman T.D."/>
            <person name="Swanson P.K."/>
            <person name="Smith M."/>
            <person name="Roesemann S."/>
            <person name="Alexander J.E."/>
            <person name="Rich S.A."/>
            <person name="Livny J."/>
            <person name="Vlamakis H."/>
            <person name="Clish C."/>
            <person name="Bullock K."/>
            <person name="Deik A."/>
            <person name="Scott J."/>
            <person name="Pierce K.A."/>
            <person name="Xavier R.J."/>
            <person name="Alm E.J."/>
        </authorList>
    </citation>
    <scope>NUCLEOTIDE SEQUENCE [LARGE SCALE GENOMIC DNA]</scope>
    <source>
        <strain evidence="2 3">BIOML-A7</strain>
    </source>
</reference>
<evidence type="ECO:0008006" key="4">
    <source>
        <dbReference type="Google" id="ProtNLM"/>
    </source>
</evidence>
<dbReference type="RefSeq" id="WP_149950479.1">
    <property type="nucleotide sequence ID" value="NZ_JADPGB010000208.1"/>
</dbReference>
<accession>A0A5M6A3E8</accession>
<protein>
    <recommendedName>
        <fullName evidence="4">EpsG family protein</fullName>
    </recommendedName>
</protein>
<dbReference type="Pfam" id="PF14897">
    <property type="entry name" value="EpsG"/>
    <property type="match status" value="1"/>
</dbReference>
<feature type="transmembrane region" description="Helical" evidence="1">
    <location>
        <begin position="103"/>
        <end position="124"/>
    </location>
</feature>
<sequence>MRYYLIFPVLFLFCPFIAFVVSLIVLFTRNISERETTLCLVVMSMFWGILAFTQKSLATEDTDCIRYYGSFEYFEGWSPLSAIASLNLIEILNYIFSPVSVFVVAFTHNVQSISFFWTSLVYLLTFLSMRRLMKYYECYEQKKFAQLVLIMTFCFLAFVQISELLKNSAAFAVFFYAFTLYVTNRNRFVVWILVLASIGIHSSVIMLLPLFFYKLVNTKMALIVAIVVFLLSLTVDIIDVLMNLLPSGVYFDLLLERFADKDYGSSGTLHYIAIQISMVGTAFYLWFKSKRNETQLLEAVNIIMLYFIVCIVNFYQLTAFLRFSIFSHWLFGLITIWYLKKSYVPSYKRMMSMMIIFMFFMTLRWTYSRTMVKGGYCSSYMDNSITNIIFSTSYDYICVDYEK</sequence>
<keyword evidence="1" id="KW-0812">Transmembrane</keyword>
<organism evidence="2 3">
    <name type="scientific">Bacteroides cellulosilyticus</name>
    <dbReference type="NCBI Taxonomy" id="246787"/>
    <lineage>
        <taxon>Bacteria</taxon>
        <taxon>Pseudomonadati</taxon>
        <taxon>Bacteroidota</taxon>
        <taxon>Bacteroidia</taxon>
        <taxon>Bacteroidales</taxon>
        <taxon>Bacteroidaceae</taxon>
        <taxon>Bacteroides</taxon>
    </lineage>
</organism>
<dbReference type="InterPro" id="IPR049458">
    <property type="entry name" value="EpsG-like"/>
</dbReference>
<evidence type="ECO:0000313" key="3">
    <source>
        <dbReference type="Proteomes" id="UP000325055"/>
    </source>
</evidence>
<evidence type="ECO:0000313" key="2">
    <source>
        <dbReference type="EMBL" id="KAA5403990.1"/>
    </source>
</evidence>
<feature type="transmembrane region" description="Helical" evidence="1">
    <location>
        <begin position="299"/>
        <end position="315"/>
    </location>
</feature>
<keyword evidence="1" id="KW-0472">Membrane</keyword>
<name>A0A5M6A3E8_9BACE</name>
<dbReference type="EMBL" id="VVYW01000024">
    <property type="protein sequence ID" value="KAA5403990.1"/>
    <property type="molecule type" value="Genomic_DNA"/>
</dbReference>
<evidence type="ECO:0000256" key="1">
    <source>
        <dbReference type="SAM" id="Phobius"/>
    </source>
</evidence>
<feature type="transmembrane region" description="Helical" evidence="1">
    <location>
        <begin position="351"/>
        <end position="367"/>
    </location>
</feature>
<keyword evidence="1" id="KW-1133">Transmembrane helix</keyword>
<feature type="transmembrane region" description="Helical" evidence="1">
    <location>
        <begin position="38"/>
        <end position="57"/>
    </location>
</feature>